<feature type="transmembrane region" description="Helical" evidence="6">
    <location>
        <begin position="426"/>
        <end position="445"/>
    </location>
</feature>
<evidence type="ECO:0000256" key="2">
    <source>
        <dbReference type="ARBA" id="ARBA00022475"/>
    </source>
</evidence>
<feature type="transmembrane region" description="Helical" evidence="6">
    <location>
        <begin position="173"/>
        <end position="196"/>
    </location>
</feature>
<feature type="transmembrane region" description="Helical" evidence="6">
    <location>
        <begin position="126"/>
        <end position="143"/>
    </location>
</feature>
<feature type="transmembrane region" description="Helical" evidence="6">
    <location>
        <begin position="269"/>
        <end position="291"/>
    </location>
</feature>
<evidence type="ECO:0000256" key="1">
    <source>
        <dbReference type="ARBA" id="ARBA00004651"/>
    </source>
</evidence>
<keyword evidence="8" id="KW-1185">Reference proteome</keyword>
<comment type="caution">
    <text evidence="7">The sequence shown here is derived from an EMBL/GenBank/DDBJ whole genome shotgun (WGS) entry which is preliminary data.</text>
</comment>
<dbReference type="PANTHER" id="PTHR43652">
    <property type="entry name" value="BASIC AMINO ACID ANTIPORTER YFCC-RELATED"/>
    <property type="match status" value="1"/>
</dbReference>
<sequence length="480" mass="51977">MEVNISPVSEVKVKNKKKFQLPHVYVILFIMMALGFLATYLVPSGSFQRAETATGAKVIIPGTFEYGNNVNLTLFDFIFAIPNGMVQAGAIIFGGLMMGGLVAVLDKSGLLPLGVRKIASLLQSRTILVVPILMTPIAIFTNITGAMEMSLLYIPIIVPLVIKMGFDRFTGCALVLVSTVAGFATAVTAPATLGIAQQITELPLYSGALYRVTIFATMTTIGIAYVWRYARKIQRNPEFSYVYGDGKDQSFIDRETEDSSEKSSKRQKLAFIVLGLGIIVMLYGLFVWKWYFIELGGWYAFLGIAIGLICGMTPSRIAEVFHDGFKMMLLGVLLIGIARSISIILESGNILDTIVFGISRLVGSLPGELAAVGMLGIQGLFNFLVGSGSGQAMIMMPIMTGISDLLGVTRQTAVLAFQFGDGFTNVLYPTAGPFMATLALAHVGYSKWLKFILPLMGIWIVLCILFLVTAQLISWGAGLQ</sequence>
<feature type="transmembrane region" description="Helical" evidence="6">
    <location>
        <begin position="452"/>
        <end position="473"/>
    </location>
</feature>
<protein>
    <submittedName>
        <fullName evidence="7">Putative ion transporter superfamily protein YfcC</fullName>
    </submittedName>
</protein>
<feature type="transmembrane region" description="Helical" evidence="6">
    <location>
        <begin position="208"/>
        <end position="227"/>
    </location>
</feature>
<dbReference type="Proteomes" id="UP000318667">
    <property type="component" value="Unassembled WGS sequence"/>
</dbReference>
<dbReference type="GO" id="GO:0005886">
    <property type="term" value="C:plasma membrane"/>
    <property type="evidence" value="ECO:0007669"/>
    <property type="project" value="UniProtKB-SubCell"/>
</dbReference>
<evidence type="ECO:0000256" key="4">
    <source>
        <dbReference type="ARBA" id="ARBA00022989"/>
    </source>
</evidence>
<evidence type="ECO:0000256" key="6">
    <source>
        <dbReference type="SAM" id="Phobius"/>
    </source>
</evidence>
<feature type="transmembrane region" description="Helical" evidence="6">
    <location>
        <begin position="84"/>
        <end position="105"/>
    </location>
</feature>
<evidence type="ECO:0000256" key="5">
    <source>
        <dbReference type="ARBA" id="ARBA00023136"/>
    </source>
</evidence>
<dbReference type="GeneID" id="65404845"/>
<feature type="transmembrane region" description="Helical" evidence="6">
    <location>
        <begin position="21"/>
        <end position="42"/>
    </location>
</feature>
<feature type="transmembrane region" description="Helical" evidence="6">
    <location>
        <begin position="149"/>
        <end position="166"/>
    </location>
</feature>
<dbReference type="AlphaFoldDB" id="A0A562JLK0"/>
<keyword evidence="2" id="KW-1003">Cell membrane</keyword>
<comment type="subcellular location">
    <subcellularLocation>
        <location evidence="1">Cell membrane</location>
        <topology evidence="1">Multi-pass membrane protein</topology>
    </subcellularLocation>
</comment>
<name>A0A562JLK0_9BACI</name>
<evidence type="ECO:0000313" key="8">
    <source>
        <dbReference type="Proteomes" id="UP000318667"/>
    </source>
</evidence>
<gene>
    <name evidence="7" type="ORF">IQ19_03717</name>
</gene>
<proteinExistence type="predicted"/>
<dbReference type="PANTHER" id="PTHR43652:SF2">
    <property type="entry name" value="BASIC AMINO ACID ANTIPORTER YFCC-RELATED"/>
    <property type="match status" value="1"/>
</dbReference>
<dbReference type="Pfam" id="PF03606">
    <property type="entry name" value="DcuC"/>
    <property type="match status" value="1"/>
</dbReference>
<keyword evidence="3 6" id="KW-0812">Transmembrane</keyword>
<dbReference type="OrthoDB" id="255482at2"/>
<feature type="transmembrane region" description="Helical" evidence="6">
    <location>
        <begin position="297"/>
        <end position="315"/>
    </location>
</feature>
<accession>A0A562JLK0</accession>
<dbReference type="EMBL" id="VLKI01000012">
    <property type="protein sequence ID" value="TWH84050.1"/>
    <property type="molecule type" value="Genomic_DNA"/>
</dbReference>
<keyword evidence="4 6" id="KW-1133">Transmembrane helix</keyword>
<organism evidence="7 8">
    <name type="scientific">Cytobacillus oceanisediminis</name>
    <dbReference type="NCBI Taxonomy" id="665099"/>
    <lineage>
        <taxon>Bacteria</taxon>
        <taxon>Bacillati</taxon>
        <taxon>Bacillota</taxon>
        <taxon>Bacilli</taxon>
        <taxon>Bacillales</taxon>
        <taxon>Bacillaceae</taxon>
        <taxon>Cytobacillus</taxon>
    </lineage>
</organism>
<evidence type="ECO:0000313" key="7">
    <source>
        <dbReference type="EMBL" id="TWH84050.1"/>
    </source>
</evidence>
<keyword evidence="5 6" id="KW-0472">Membrane</keyword>
<evidence type="ECO:0000256" key="3">
    <source>
        <dbReference type="ARBA" id="ARBA00022692"/>
    </source>
</evidence>
<reference evidence="7 8" key="1">
    <citation type="journal article" date="2015" name="Stand. Genomic Sci.">
        <title>Genomic Encyclopedia of Bacterial and Archaeal Type Strains, Phase III: the genomes of soil and plant-associated and newly described type strains.</title>
        <authorList>
            <person name="Whitman W.B."/>
            <person name="Woyke T."/>
            <person name="Klenk H.P."/>
            <person name="Zhou Y."/>
            <person name="Lilburn T.G."/>
            <person name="Beck B.J."/>
            <person name="De Vos P."/>
            <person name="Vandamme P."/>
            <person name="Eisen J.A."/>
            <person name="Garrity G."/>
            <person name="Hugenholtz P."/>
            <person name="Kyrpides N.C."/>
        </authorList>
    </citation>
    <scope>NUCLEOTIDE SEQUENCE [LARGE SCALE GENOMIC DNA]</scope>
    <source>
        <strain evidence="7 8">CGMCC 1.10115</strain>
    </source>
</reference>
<dbReference type="InterPro" id="IPR051679">
    <property type="entry name" value="DASS-Related_Transporters"/>
</dbReference>
<dbReference type="InterPro" id="IPR018385">
    <property type="entry name" value="C4_dicarb_anaerob_car-like"/>
</dbReference>
<dbReference type="RefSeq" id="WP_144543806.1">
    <property type="nucleotide sequence ID" value="NZ_CBCSDC010000022.1"/>
</dbReference>